<feature type="transmembrane region" description="Helical" evidence="9">
    <location>
        <begin position="326"/>
        <end position="343"/>
    </location>
</feature>
<dbReference type="GO" id="GO:0005886">
    <property type="term" value="C:plasma membrane"/>
    <property type="evidence" value="ECO:0007669"/>
    <property type="project" value="TreeGrafter"/>
</dbReference>
<evidence type="ECO:0000313" key="11">
    <source>
        <dbReference type="Proteomes" id="UP000094236"/>
    </source>
</evidence>
<evidence type="ECO:0000256" key="5">
    <source>
        <dbReference type="ARBA" id="ARBA00022989"/>
    </source>
</evidence>
<evidence type="ECO:0000256" key="1">
    <source>
        <dbReference type="ARBA" id="ARBA00004127"/>
    </source>
</evidence>
<dbReference type="CDD" id="cd17322">
    <property type="entry name" value="MFS_ARN_like"/>
    <property type="match status" value="1"/>
</dbReference>
<gene>
    <name evidence="10" type="ORF">PACTADRAFT_49189</name>
</gene>
<keyword evidence="11" id="KW-1185">Reference proteome</keyword>
<dbReference type="EMBL" id="KV454013">
    <property type="protein sequence ID" value="ODV95726.1"/>
    <property type="molecule type" value="Genomic_DNA"/>
</dbReference>
<evidence type="ECO:0000256" key="3">
    <source>
        <dbReference type="ARBA" id="ARBA00022448"/>
    </source>
</evidence>
<feature type="transmembrane region" description="Helical" evidence="9">
    <location>
        <begin position="404"/>
        <end position="422"/>
    </location>
</feature>
<feature type="region of interest" description="Disordered" evidence="8">
    <location>
        <begin position="1"/>
        <end position="46"/>
    </location>
</feature>
<evidence type="ECO:0000256" key="9">
    <source>
        <dbReference type="SAM" id="Phobius"/>
    </source>
</evidence>
<comment type="similarity">
    <text evidence="2">Belongs to the major facilitator superfamily.</text>
</comment>
<evidence type="ECO:0000256" key="6">
    <source>
        <dbReference type="ARBA" id="ARBA00023065"/>
    </source>
</evidence>
<evidence type="ECO:0000256" key="7">
    <source>
        <dbReference type="ARBA" id="ARBA00023136"/>
    </source>
</evidence>
<dbReference type="GO" id="GO:0005774">
    <property type="term" value="C:vacuolar membrane"/>
    <property type="evidence" value="ECO:0007669"/>
    <property type="project" value="TreeGrafter"/>
</dbReference>
<dbReference type="GO" id="GO:0005768">
    <property type="term" value="C:endosome"/>
    <property type="evidence" value="ECO:0007669"/>
    <property type="project" value="TreeGrafter"/>
</dbReference>
<dbReference type="InterPro" id="IPR011701">
    <property type="entry name" value="MFS"/>
</dbReference>
<keyword evidence="4 9" id="KW-0812">Transmembrane</keyword>
<feature type="transmembrane region" description="Helical" evidence="9">
    <location>
        <begin position="140"/>
        <end position="157"/>
    </location>
</feature>
<keyword evidence="7 9" id="KW-0472">Membrane</keyword>
<dbReference type="STRING" id="669874.A0A1E4TVG6"/>
<dbReference type="PANTHER" id="PTHR23501:SF92">
    <property type="entry name" value="GLUTATHIONE EXCHANGER 1-RELATED"/>
    <property type="match status" value="1"/>
</dbReference>
<dbReference type="Proteomes" id="UP000094236">
    <property type="component" value="Unassembled WGS sequence"/>
</dbReference>
<dbReference type="PANTHER" id="PTHR23501">
    <property type="entry name" value="MAJOR FACILITATOR SUPERFAMILY"/>
    <property type="match status" value="1"/>
</dbReference>
<keyword evidence="5 9" id="KW-1133">Transmembrane helix</keyword>
<dbReference type="SUPFAM" id="SSF103473">
    <property type="entry name" value="MFS general substrate transporter"/>
    <property type="match status" value="1"/>
</dbReference>
<organism evidence="10 11">
    <name type="scientific">Pachysolen tannophilus NRRL Y-2460</name>
    <dbReference type="NCBI Taxonomy" id="669874"/>
    <lineage>
        <taxon>Eukaryota</taxon>
        <taxon>Fungi</taxon>
        <taxon>Dikarya</taxon>
        <taxon>Ascomycota</taxon>
        <taxon>Saccharomycotina</taxon>
        <taxon>Pichiomycetes</taxon>
        <taxon>Pachysolenaceae</taxon>
        <taxon>Pachysolen</taxon>
    </lineage>
</organism>
<keyword evidence="3" id="KW-0813">Transport</keyword>
<evidence type="ECO:0000256" key="2">
    <source>
        <dbReference type="ARBA" id="ARBA00008335"/>
    </source>
</evidence>
<keyword evidence="6" id="KW-0406">Ion transport</keyword>
<evidence type="ECO:0000313" key="10">
    <source>
        <dbReference type="EMBL" id="ODV95726.1"/>
    </source>
</evidence>
<dbReference type="Gene3D" id="1.20.1250.20">
    <property type="entry name" value="MFS general substrate transporter like domains"/>
    <property type="match status" value="2"/>
</dbReference>
<dbReference type="Pfam" id="PF07690">
    <property type="entry name" value="MFS_1"/>
    <property type="match status" value="1"/>
</dbReference>
<feature type="transmembrane region" description="Helical" evidence="9">
    <location>
        <begin position="196"/>
        <end position="212"/>
    </location>
</feature>
<feature type="transmembrane region" description="Helical" evidence="9">
    <location>
        <begin position="428"/>
        <end position="446"/>
    </location>
</feature>
<feature type="transmembrane region" description="Helical" evidence="9">
    <location>
        <begin position="458"/>
        <end position="476"/>
    </location>
</feature>
<feature type="transmembrane region" description="Helical" evidence="9">
    <location>
        <begin position="169"/>
        <end position="189"/>
    </location>
</feature>
<protein>
    <recommendedName>
        <fullName evidence="12">Major facilitator superfamily (MFS) profile domain-containing protein</fullName>
    </recommendedName>
</protein>
<comment type="subcellular location">
    <subcellularLocation>
        <location evidence="1">Endomembrane system</location>
        <topology evidence="1">Multi-pass membrane protein</topology>
    </subcellularLocation>
</comment>
<sequence length="632" mass="70925">MSSKIETETAKKSDESNEVNSTSHDAKKSDEFSVSNDAEKDSDEAEVKVETKSVTLRKTEIIAAQYNTVYHKIVILFSAFLVGYGYGLDSQIRSVFTSYATSSYSTHPLLSTVNVIEAVVAAATQPAYARLSDVFGRLQLFIVSILFYSVGTIIQSQSYDVQRYAGGSVLYYIGYTGVILVLLLILSDFSSLKWRLFYTFVPTFPFIINTWISGNVTAAVGGNNWSWGVGMWAFIFPLSCVPMLCCMLHMRWLAGKTDEWKQLMEENRIEKRRFSVAATDYYNFAVHLFWKLDVIGLLLLVTSLGCLLVPLTLAGGEVQIWRQGKIIGPLVLGFVLIPIFVVFEHKFAKYPIAPFDLVKDRGVWSALLISFLYDFIFYMACDYLYTVLIIAVNESTESATRIDTIGSFVGVVASPFFGLFIVKFKRLKGFMIFGCTLWLVACGMLLRYRSGEESHSGIIGALCVMGLGTCFFSYPINVSLQSVTTHENMANVSCLVYTTYRIGAAVGSSVSGAIWTQTLYNKLLEYMGDATLAASAYDSPYEFILIYTWGTPERDAMVEAYRYVQKLETLVAVVFCAPLLIATFFLRDPKLTDEQAQTKLRRGELVFRADDDVIQVWFDKLWNKVVFKLKSS</sequence>
<feature type="transmembrane region" description="Helical" evidence="9">
    <location>
        <begin position="567"/>
        <end position="586"/>
    </location>
</feature>
<dbReference type="InterPro" id="IPR036259">
    <property type="entry name" value="MFS_trans_sf"/>
</dbReference>
<feature type="transmembrane region" description="Helical" evidence="9">
    <location>
        <begin position="296"/>
        <end position="314"/>
    </location>
</feature>
<feature type="compositionally biased region" description="Basic and acidic residues" evidence="8">
    <location>
        <begin position="1"/>
        <end position="15"/>
    </location>
</feature>
<dbReference type="AlphaFoldDB" id="A0A1E4TVG6"/>
<name>A0A1E4TVG6_PACTA</name>
<dbReference type="GO" id="GO:0015343">
    <property type="term" value="F:siderophore-iron transmembrane transporter activity"/>
    <property type="evidence" value="ECO:0007669"/>
    <property type="project" value="TreeGrafter"/>
</dbReference>
<evidence type="ECO:0000256" key="8">
    <source>
        <dbReference type="SAM" id="MobiDB-lite"/>
    </source>
</evidence>
<dbReference type="OrthoDB" id="2241241at2759"/>
<evidence type="ECO:0000256" key="4">
    <source>
        <dbReference type="ARBA" id="ARBA00022692"/>
    </source>
</evidence>
<reference evidence="11" key="1">
    <citation type="submission" date="2016-05" db="EMBL/GenBank/DDBJ databases">
        <title>Comparative genomics of biotechnologically important yeasts.</title>
        <authorList>
            <consortium name="DOE Joint Genome Institute"/>
            <person name="Riley R."/>
            <person name="Haridas S."/>
            <person name="Wolfe K.H."/>
            <person name="Lopes M.R."/>
            <person name="Hittinger C.T."/>
            <person name="Goker M."/>
            <person name="Salamov A."/>
            <person name="Wisecaver J."/>
            <person name="Long T.M."/>
            <person name="Aerts A.L."/>
            <person name="Barry K."/>
            <person name="Choi C."/>
            <person name="Clum A."/>
            <person name="Coughlan A.Y."/>
            <person name="Deshpande S."/>
            <person name="Douglass A.P."/>
            <person name="Hanson S.J."/>
            <person name="Klenk H.-P."/>
            <person name="Labutti K."/>
            <person name="Lapidus A."/>
            <person name="Lindquist E."/>
            <person name="Lipzen A."/>
            <person name="Meier-Kolthoff J.P."/>
            <person name="Ohm R.A."/>
            <person name="Otillar R.P."/>
            <person name="Pangilinan J."/>
            <person name="Peng Y."/>
            <person name="Rokas A."/>
            <person name="Rosa C.A."/>
            <person name="Scheuner C."/>
            <person name="Sibirny A.A."/>
            <person name="Slot J.C."/>
            <person name="Stielow J.B."/>
            <person name="Sun H."/>
            <person name="Kurtzman C.P."/>
            <person name="Blackwell M."/>
            <person name="Grigoriev I.V."/>
            <person name="Jeffries T.W."/>
        </authorList>
    </citation>
    <scope>NUCLEOTIDE SEQUENCE [LARGE SCALE GENOMIC DNA]</scope>
    <source>
        <strain evidence="11">NRRL Y-2460</strain>
    </source>
</reference>
<feature type="transmembrane region" description="Helical" evidence="9">
    <location>
        <begin position="232"/>
        <end position="253"/>
    </location>
</feature>
<evidence type="ECO:0008006" key="12">
    <source>
        <dbReference type="Google" id="ProtNLM"/>
    </source>
</evidence>
<feature type="transmembrane region" description="Helical" evidence="9">
    <location>
        <begin position="363"/>
        <end position="392"/>
    </location>
</feature>
<accession>A0A1E4TVG6</accession>
<feature type="transmembrane region" description="Helical" evidence="9">
    <location>
        <begin position="108"/>
        <end position="128"/>
    </location>
</feature>
<feature type="transmembrane region" description="Helical" evidence="9">
    <location>
        <begin position="69"/>
        <end position="88"/>
    </location>
</feature>
<proteinExistence type="inferred from homology"/>
<dbReference type="FunFam" id="1.20.1250.20:FF:000197">
    <property type="entry name" value="Siderophore iron transporter 1"/>
    <property type="match status" value="1"/>
</dbReference>